<dbReference type="InterPro" id="IPR032820">
    <property type="entry name" value="ATPase_put"/>
</dbReference>
<dbReference type="AlphaFoldDB" id="A0A0W8FLY1"/>
<protein>
    <submittedName>
        <fullName evidence="2">Uncharacterized protein</fullName>
    </submittedName>
</protein>
<dbReference type="Pfam" id="PF09527">
    <property type="entry name" value="ATPase_gene1"/>
    <property type="match status" value="1"/>
</dbReference>
<name>A0A0W8FLY1_9ZZZZ</name>
<keyword evidence="1" id="KW-1133">Transmembrane helix</keyword>
<keyword evidence="1" id="KW-0472">Membrane</keyword>
<evidence type="ECO:0000313" key="2">
    <source>
        <dbReference type="EMBL" id="KUG21903.1"/>
    </source>
</evidence>
<dbReference type="EMBL" id="LNQE01001010">
    <property type="protein sequence ID" value="KUG21903.1"/>
    <property type="molecule type" value="Genomic_DNA"/>
</dbReference>
<proteinExistence type="predicted"/>
<evidence type="ECO:0000256" key="1">
    <source>
        <dbReference type="SAM" id="Phobius"/>
    </source>
</evidence>
<feature type="transmembrane region" description="Helical" evidence="1">
    <location>
        <begin position="20"/>
        <end position="47"/>
    </location>
</feature>
<feature type="transmembrane region" description="Helical" evidence="1">
    <location>
        <begin position="53"/>
        <end position="74"/>
    </location>
</feature>
<gene>
    <name evidence="2" type="ORF">ASZ90_008328</name>
</gene>
<keyword evidence="1" id="KW-0812">Transmembrane</keyword>
<organism evidence="2">
    <name type="scientific">hydrocarbon metagenome</name>
    <dbReference type="NCBI Taxonomy" id="938273"/>
    <lineage>
        <taxon>unclassified sequences</taxon>
        <taxon>metagenomes</taxon>
        <taxon>ecological metagenomes</taxon>
    </lineage>
</organism>
<accession>A0A0W8FLY1</accession>
<reference evidence="2" key="1">
    <citation type="journal article" date="2015" name="Proc. Natl. Acad. Sci. U.S.A.">
        <title>Networks of energetic and metabolic interactions define dynamics in microbial communities.</title>
        <authorList>
            <person name="Embree M."/>
            <person name="Liu J.K."/>
            <person name="Al-Bassam M.M."/>
            <person name="Zengler K."/>
        </authorList>
    </citation>
    <scope>NUCLEOTIDE SEQUENCE</scope>
</reference>
<comment type="caution">
    <text evidence="2">The sequence shown here is derived from an EMBL/GenBank/DDBJ whole genome shotgun (WGS) entry which is preliminary data.</text>
</comment>
<sequence length="84" mass="9587">MKGYQIGRKPKEEPDKFNKLSGILMLSAWGFAMVLASFLFLFIGYLVDEILGTTPNFMLCSFLLAIGLCMWRIYKEAKDKGKQL</sequence>